<dbReference type="RefSeq" id="WP_067784788.1">
    <property type="nucleotide sequence ID" value="NZ_CP016545.1"/>
</dbReference>
<keyword evidence="1" id="KW-1133">Transmembrane helix</keyword>
<sequence length="175" mass="18510">MAKLTSDPLLAIAKAIVWFLLGIVAFAGFFVALGAVTMLLYGTGLFPDIQQPDLPRSMGFAAAGLLAAIAGLLYLGWRFFRHMLGIVNSVAEGDPFAPANADRLTGMAWLMLAINVLVLPIAGLGVWMAKTLGEDPGTVDASVDLGGIVLILTLFILARVFRHGTALREDLEGTV</sequence>
<evidence type="ECO:0008006" key="4">
    <source>
        <dbReference type="Google" id="ProtNLM"/>
    </source>
</evidence>
<keyword evidence="1" id="KW-0472">Membrane</keyword>
<accession>A0A1C7D4Y5</accession>
<feature type="transmembrane region" description="Helical" evidence="1">
    <location>
        <begin position="12"/>
        <end position="40"/>
    </location>
</feature>
<dbReference type="EMBL" id="CP016545">
    <property type="protein sequence ID" value="ANU06514.1"/>
    <property type="molecule type" value="Genomic_DNA"/>
</dbReference>
<feature type="transmembrane region" description="Helical" evidence="1">
    <location>
        <begin position="60"/>
        <end position="80"/>
    </location>
</feature>
<feature type="transmembrane region" description="Helical" evidence="1">
    <location>
        <begin position="141"/>
        <end position="161"/>
    </location>
</feature>
<organism evidence="2 3">
    <name type="scientific">Paraurantiacibacter namhicola</name>
    <dbReference type="NCBI Taxonomy" id="645517"/>
    <lineage>
        <taxon>Bacteria</taxon>
        <taxon>Pseudomonadati</taxon>
        <taxon>Pseudomonadota</taxon>
        <taxon>Alphaproteobacteria</taxon>
        <taxon>Sphingomonadales</taxon>
        <taxon>Erythrobacteraceae</taxon>
        <taxon>Paraurantiacibacter</taxon>
    </lineage>
</organism>
<dbReference type="KEGG" id="anh:A6F65_00187"/>
<dbReference type="Pfam" id="PF11188">
    <property type="entry name" value="DUF2975"/>
    <property type="match status" value="1"/>
</dbReference>
<keyword evidence="1" id="KW-0812">Transmembrane</keyword>
<evidence type="ECO:0000313" key="3">
    <source>
        <dbReference type="Proteomes" id="UP000092698"/>
    </source>
</evidence>
<feature type="transmembrane region" description="Helical" evidence="1">
    <location>
        <begin position="108"/>
        <end position="129"/>
    </location>
</feature>
<dbReference type="OrthoDB" id="7349915at2"/>
<keyword evidence="3" id="KW-1185">Reference proteome</keyword>
<evidence type="ECO:0000256" key="1">
    <source>
        <dbReference type="SAM" id="Phobius"/>
    </source>
</evidence>
<gene>
    <name evidence="2" type="ORF">A6F65_00187</name>
</gene>
<proteinExistence type="predicted"/>
<dbReference type="PATRIC" id="fig|645517.4.peg.187"/>
<dbReference type="InterPro" id="IPR021354">
    <property type="entry name" value="DUF2975"/>
</dbReference>
<name>A0A1C7D4Y5_9SPHN</name>
<dbReference type="AlphaFoldDB" id="A0A1C7D4Y5"/>
<dbReference type="STRING" id="645517.A6F65_00187"/>
<dbReference type="Proteomes" id="UP000092698">
    <property type="component" value="Chromosome"/>
</dbReference>
<evidence type="ECO:0000313" key="2">
    <source>
        <dbReference type="EMBL" id="ANU06514.1"/>
    </source>
</evidence>
<reference evidence="2 3" key="1">
    <citation type="submission" date="2016-07" db="EMBL/GenBank/DDBJ databases">
        <title>Complete genome sequence of Altererythrobacter namhicola JCM 16345T, containing esterase-encoding genes.</title>
        <authorList>
            <person name="Cheng H."/>
            <person name="Wu Y.-H."/>
            <person name="Jian S.-L."/>
            <person name="Huo Y.-Y."/>
            <person name="Wang C.-S."/>
            <person name="Xu X.-W."/>
        </authorList>
    </citation>
    <scope>NUCLEOTIDE SEQUENCE [LARGE SCALE GENOMIC DNA]</scope>
    <source>
        <strain evidence="2 3">JCM 16345</strain>
    </source>
</reference>
<protein>
    <recommendedName>
        <fullName evidence="4">DUF2975 domain-containing protein</fullName>
    </recommendedName>
</protein>